<gene>
    <name evidence="3" type="ORF">C2L80_02330</name>
</gene>
<dbReference type="PIRSF" id="PIRSF003230">
    <property type="entry name" value="YbgC"/>
    <property type="match status" value="1"/>
</dbReference>
<dbReference type="AlphaFoldDB" id="A0A2K2U7R0"/>
<dbReference type="SUPFAM" id="SSF54637">
    <property type="entry name" value="Thioesterase/thiol ester dehydrase-isomerase"/>
    <property type="match status" value="1"/>
</dbReference>
<dbReference type="InterPro" id="IPR050563">
    <property type="entry name" value="4-hydroxybenzoyl-CoA_TE"/>
</dbReference>
<comment type="similarity">
    <text evidence="1">Belongs to the 4-hydroxybenzoyl-CoA thioesterase family.</text>
</comment>
<dbReference type="Pfam" id="PF13279">
    <property type="entry name" value="4HBT_2"/>
    <property type="match status" value="1"/>
</dbReference>
<dbReference type="Gene3D" id="3.10.129.10">
    <property type="entry name" value="Hotdog Thioesterase"/>
    <property type="match status" value="1"/>
</dbReference>
<evidence type="ECO:0000313" key="4">
    <source>
        <dbReference type="Proteomes" id="UP000236488"/>
    </source>
</evidence>
<dbReference type="EMBL" id="PPEL01000005">
    <property type="protein sequence ID" value="PNV66272.1"/>
    <property type="molecule type" value="Genomic_DNA"/>
</dbReference>
<organism evidence="3 4">
    <name type="scientific">Rubneribacter badeniensis</name>
    <dbReference type="NCBI Taxonomy" id="2070688"/>
    <lineage>
        <taxon>Bacteria</taxon>
        <taxon>Bacillati</taxon>
        <taxon>Actinomycetota</taxon>
        <taxon>Coriobacteriia</taxon>
        <taxon>Eggerthellales</taxon>
        <taxon>Eggerthellaceae</taxon>
        <taxon>Rubneribacter</taxon>
    </lineage>
</organism>
<protein>
    <submittedName>
        <fullName evidence="3">Acyl-CoA thioesterase</fullName>
    </submittedName>
</protein>
<evidence type="ECO:0000256" key="2">
    <source>
        <dbReference type="ARBA" id="ARBA00022801"/>
    </source>
</evidence>
<dbReference type="InterPro" id="IPR029069">
    <property type="entry name" value="HotDog_dom_sf"/>
</dbReference>
<dbReference type="InterPro" id="IPR006684">
    <property type="entry name" value="YbgC/YbaW"/>
</dbReference>
<dbReference type="CDD" id="cd00586">
    <property type="entry name" value="4HBT"/>
    <property type="match status" value="1"/>
</dbReference>
<proteinExistence type="inferred from homology"/>
<name>A0A2K2U7R0_9ACTN</name>
<comment type="caution">
    <text evidence="3">The sequence shown here is derived from an EMBL/GenBank/DDBJ whole genome shotgun (WGS) entry which is preliminary data.</text>
</comment>
<sequence length="161" mass="18110">MRVCTPITIRYAETDMMGVVYHANYLLYFEDARTAFLEAIGFPYERIERAGLVSPVVDLSVSFGEPLRYGDIATVRTRIVSSRPTKTVYAYEVFKQGQDPDMARPCCTGRSTHCLVDAETFKPVSVKRALPELYARYAEVIEPEEGKDAAHGCAQKEEDGR</sequence>
<evidence type="ECO:0000256" key="1">
    <source>
        <dbReference type="ARBA" id="ARBA00005953"/>
    </source>
</evidence>
<accession>A0A2K2U7R0</accession>
<dbReference type="Proteomes" id="UP000236488">
    <property type="component" value="Unassembled WGS sequence"/>
</dbReference>
<dbReference type="RefSeq" id="WP_103262549.1">
    <property type="nucleotide sequence ID" value="NZ_PPEL01000005.1"/>
</dbReference>
<evidence type="ECO:0000313" key="3">
    <source>
        <dbReference type="EMBL" id="PNV66272.1"/>
    </source>
</evidence>
<keyword evidence="4" id="KW-1185">Reference proteome</keyword>
<dbReference type="GO" id="GO:0047617">
    <property type="term" value="F:fatty acyl-CoA hydrolase activity"/>
    <property type="evidence" value="ECO:0007669"/>
    <property type="project" value="TreeGrafter"/>
</dbReference>
<dbReference type="NCBIfam" id="TIGR00051">
    <property type="entry name" value="YbgC/FadM family acyl-CoA thioesterase"/>
    <property type="match status" value="1"/>
</dbReference>
<dbReference type="PANTHER" id="PTHR31793:SF27">
    <property type="entry name" value="NOVEL THIOESTERASE SUPERFAMILY DOMAIN AND SAPOSIN A-TYPE DOMAIN CONTAINING PROTEIN (0610012H03RIK)"/>
    <property type="match status" value="1"/>
</dbReference>
<dbReference type="PANTHER" id="PTHR31793">
    <property type="entry name" value="4-HYDROXYBENZOYL-COA THIOESTERASE FAMILY MEMBER"/>
    <property type="match status" value="1"/>
</dbReference>
<reference evidence="3 4" key="1">
    <citation type="journal article" date="2018" name="Int. J. Syst. Evol. Microbiol.">
        <title>Rubneribacter badeniensis gen. nov., sp. nov. and Enteroscipio rubneri gen. nov., sp. nov., new members of the Eggerthellaceae isolated from human faeces.</title>
        <authorList>
            <person name="Danylec N."/>
            <person name="Gobl A."/>
            <person name="Stoll D.A."/>
            <person name="Hetzer B."/>
            <person name="Kulling S.E."/>
            <person name="Huch M."/>
        </authorList>
    </citation>
    <scope>NUCLEOTIDE SEQUENCE [LARGE SCALE GENOMIC DNA]</scope>
    <source>
        <strain evidence="3 4">ResAG-85</strain>
    </source>
</reference>
<keyword evidence="2" id="KW-0378">Hydrolase</keyword>